<dbReference type="InterPro" id="IPR006464">
    <property type="entry name" value="AcTrfase_RimI/Ard1"/>
</dbReference>
<reference evidence="7" key="2">
    <citation type="journal article" date="2021" name="PeerJ">
        <title>Extensive microbial diversity within the chicken gut microbiome revealed by metagenomics and culture.</title>
        <authorList>
            <person name="Gilroy R."/>
            <person name="Ravi A."/>
            <person name="Getino M."/>
            <person name="Pursley I."/>
            <person name="Horton D.L."/>
            <person name="Alikhan N.F."/>
            <person name="Baker D."/>
            <person name="Gharbi K."/>
            <person name="Hall N."/>
            <person name="Watson M."/>
            <person name="Adriaenssens E.M."/>
            <person name="Foster-Nyarko E."/>
            <person name="Jarju S."/>
            <person name="Secka A."/>
            <person name="Antonio M."/>
            <person name="Oren A."/>
            <person name="Chaudhuri R.R."/>
            <person name="La Ragione R."/>
            <person name="Hildebrand F."/>
            <person name="Pallen M.J."/>
        </authorList>
    </citation>
    <scope>NUCLEOTIDE SEQUENCE</scope>
    <source>
        <strain evidence="7">4920</strain>
    </source>
</reference>
<reference evidence="7" key="1">
    <citation type="submission" date="2020-10" db="EMBL/GenBank/DDBJ databases">
        <authorList>
            <person name="Gilroy R."/>
        </authorList>
    </citation>
    <scope>NUCLEOTIDE SEQUENCE</scope>
    <source>
        <strain evidence="7">4920</strain>
    </source>
</reference>
<dbReference type="PANTHER" id="PTHR43420:SF44">
    <property type="entry name" value="ACETYLTRANSFERASE YPEA"/>
    <property type="match status" value="1"/>
</dbReference>
<dbReference type="EC" id="2.3.1.266" evidence="5"/>
<comment type="caution">
    <text evidence="7">The sequence shown here is derived from an EMBL/GenBank/DDBJ whole genome shotgun (WGS) entry which is preliminary data.</text>
</comment>
<evidence type="ECO:0000259" key="6">
    <source>
        <dbReference type="PROSITE" id="PS51186"/>
    </source>
</evidence>
<keyword evidence="2 5" id="KW-0963">Cytoplasm</keyword>
<comment type="similarity">
    <text evidence="1 5">Belongs to the acetyltransferase family. RimI subfamily.</text>
</comment>
<organism evidence="7 8">
    <name type="scientific">Candidatus Aphodoplasma excrementigallinarum</name>
    <dbReference type="NCBI Taxonomy" id="2840673"/>
    <lineage>
        <taxon>Bacteria</taxon>
        <taxon>Bacillati</taxon>
        <taxon>Bacillota</taxon>
        <taxon>Clostridia</taxon>
        <taxon>Eubacteriales</taxon>
        <taxon>Candidatus Aphodoplasma</taxon>
    </lineage>
</organism>
<keyword evidence="4" id="KW-0012">Acyltransferase</keyword>
<evidence type="ECO:0000256" key="2">
    <source>
        <dbReference type="ARBA" id="ARBA00022490"/>
    </source>
</evidence>
<evidence type="ECO:0000256" key="1">
    <source>
        <dbReference type="ARBA" id="ARBA00005395"/>
    </source>
</evidence>
<evidence type="ECO:0000256" key="5">
    <source>
        <dbReference type="RuleBase" id="RU363094"/>
    </source>
</evidence>
<dbReference type="EMBL" id="DVOF01000193">
    <property type="protein sequence ID" value="HIV03225.1"/>
    <property type="molecule type" value="Genomic_DNA"/>
</dbReference>
<evidence type="ECO:0000313" key="8">
    <source>
        <dbReference type="Proteomes" id="UP000886743"/>
    </source>
</evidence>
<keyword evidence="3" id="KW-0808">Transferase</keyword>
<dbReference type="CDD" id="cd04301">
    <property type="entry name" value="NAT_SF"/>
    <property type="match status" value="1"/>
</dbReference>
<accession>A0A9D1NHL4</accession>
<dbReference type="SUPFAM" id="SSF55729">
    <property type="entry name" value="Acyl-CoA N-acyltransferases (Nat)"/>
    <property type="match status" value="1"/>
</dbReference>
<dbReference type="GO" id="GO:0005737">
    <property type="term" value="C:cytoplasm"/>
    <property type="evidence" value="ECO:0007669"/>
    <property type="project" value="UniProtKB-SubCell"/>
</dbReference>
<evidence type="ECO:0000256" key="4">
    <source>
        <dbReference type="ARBA" id="ARBA00023315"/>
    </source>
</evidence>
<dbReference type="GO" id="GO:0005840">
    <property type="term" value="C:ribosome"/>
    <property type="evidence" value="ECO:0007669"/>
    <property type="project" value="UniProtKB-KW"/>
</dbReference>
<comment type="catalytic activity">
    <reaction evidence="5">
        <text>N-terminal L-alanyl-[ribosomal protein bS18] + acetyl-CoA = N-terminal N(alpha)-acetyl-L-alanyl-[ribosomal protein bS18] + CoA + H(+)</text>
        <dbReference type="Rhea" id="RHEA:43756"/>
        <dbReference type="Rhea" id="RHEA-COMP:10676"/>
        <dbReference type="Rhea" id="RHEA-COMP:10677"/>
        <dbReference type="ChEBI" id="CHEBI:15378"/>
        <dbReference type="ChEBI" id="CHEBI:57287"/>
        <dbReference type="ChEBI" id="CHEBI:57288"/>
        <dbReference type="ChEBI" id="CHEBI:64718"/>
        <dbReference type="ChEBI" id="CHEBI:83683"/>
        <dbReference type="EC" id="2.3.1.266"/>
    </reaction>
</comment>
<evidence type="ECO:0000313" key="7">
    <source>
        <dbReference type="EMBL" id="HIV03225.1"/>
    </source>
</evidence>
<comment type="subcellular location">
    <subcellularLocation>
        <location evidence="5">Cytoplasm</location>
    </subcellularLocation>
</comment>
<dbReference type="InterPro" id="IPR050680">
    <property type="entry name" value="YpeA/RimI_acetyltransf"/>
</dbReference>
<keyword evidence="7" id="KW-0689">Ribosomal protein</keyword>
<dbReference type="AlphaFoldDB" id="A0A9D1NHL4"/>
<dbReference type="PANTHER" id="PTHR43420">
    <property type="entry name" value="ACETYLTRANSFERASE"/>
    <property type="match status" value="1"/>
</dbReference>
<dbReference type="Pfam" id="PF00583">
    <property type="entry name" value="Acetyltransf_1"/>
    <property type="match status" value="1"/>
</dbReference>
<dbReference type="Proteomes" id="UP000886743">
    <property type="component" value="Unassembled WGS sequence"/>
</dbReference>
<evidence type="ECO:0000256" key="3">
    <source>
        <dbReference type="ARBA" id="ARBA00022679"/>
    </source>
</evidence>
<comment type="function">
    <text evidence="5">Acetylates the N-terminal alanine of ribosomal protein bS18.</text>
</comment>
<keyword evidence="7" id="KW-0687">Ribonucleoprotein</keyword>
<gene>
    <name evidence="7" type="primary">rimI</name>
    <name evidence="7" type="ORF">IAC74_06580</name>
</gene>
<protein>
    <recommendedName>
        <fullName evidence="5">[Ribosomal protein bS18]-alanine N-acetyltransferase</fullName>
        <ecNumber evidence="5">2.3.1.266</ecNumber>
    </recommendedName>
</protein>
<sequence>MTYEIAPLEPRYVPGLAELEKLCFAVPWPEQAFWEEIENPLARYSVMLCGGEAVGYAGYWHVVDEGHITNIAVHPAHRRRALASRLLDNMLAQATAAGIRLLTLEVRASNVPAIALYRKFGFCEAGVRKRYYSDNGEDAWIMTKEW</sequence>
<dbReference type="GO" id="GO:0008999">
    <property type="term" value="F:protein-N-terminal-alanine acetyltransferase activity"/>
    <property type="evidence" value="ECO:0007669"/>
    <property type="project" value="UniProtKB-EC"/>
</dbReference>
<dbReference type="InterPro" id="IPR016181">
    <property type="entry name" value="Acyl_CoA_acyltransferase"/>
</dbReference>
<feature type="domain" description="N-acetyltransferase" evidence="6">
    <location>
        <begin position="3"/>
        <end position="146"/>
    </location>
</feature>
<name>A0A9D1NHL4_9FIRM</name>
<dbReference type="InterPro" id="IPR000182">
    <property type="entry name" value="GNAT_dom"/>
</dbReference>
<dbReference type="PROSITE" id="PS51186">
    <property type="entry name" value="GNAT"/>
    <property type="match status" value="1"/>
</dbReference>
<dbReference type="NCBIfam" id="TIGR01575">
    <property type="entry name" value="rimI"/>
    <property type="match status" value="1"/>
</dbReference>
<proteinExistence type="inferred from homology"/>
<dbReference type="Gene3D" id="3.40.630.30">
    <property type="match status" value="1"/>
</dbReference>